<feature type="region of interest" description="Disordered" evidence="1">
    <location>
        <begin position="26"/>
        <end position="91"/>
    </location>
</feature>
<proteinExistence type="predicted"/>
<accession>A0A931BCZ5</accession>
<evidence type="ECO:0000256" key="1">
    <source>
        <dbReference type="SAM" id="MobiDB-lite"/>
    </source>
</evidence>
<protein>
    <submittedName>
        <fullName evidence="2">Uncharacterized protein</fullName>
    </submittedName>
</protein>
<evidence type="ECO:0000313" key="3">
    <source>
        <dbReference type="Proteomes" id="UP000645610"/>
    </source>
</evidence>
<name>A0A931BCZ5_9BACT</name>
<dbReference type="Proteomes" id="UP000645610">
    <property type="component" value="Unassembled WGS sequence"/>
</dbReference>
<dbReference type="AlphaFoldDB" id="A0A931BCZ5"/>
<keyword evidence="3" id="KW-1185">Reference proteome</keyword>
<reference evidence="2 3" key="1">
    <citation type="submission" date="2020-11" db="EMBL/GenBank/DDBJ databases">
        <authorList>
            <person name="Kim M.K."/>
        </authorList>
    </citation>
    <scope>NUCLEOTIDE SEQUENCE [LARGE SCALE GENOMIC DNA]</scope>
    <source>
        <strain evidence="2 3">BT439</strain>
    </source>
</reference>
<gene>
    <name evidence="2" type="ORF">I2I01_07805</name>
</gene>
<feature type="compositionally biased region" description="Basic and acidic residues" evidence="1">
    <location>
        <begin position="44"/>
        <end position="53"/>
    </location>
</feature>
<dbReference type="RefSeq" id="WP_196285889.1">
    <property type="nucleotide sequence ID" value="NZ_JADQDP010000002.1"/>
</dbReference>
<sequence length="91" mass="9875">MGQGLVEHRKQAVGGACSLYCASPQTAEQQAPKKNKALQQVAHVAEEPRRGFESDDTASEAVKKRVAAKGQGSFRTKPNRGKNKTATQFYN</sequence>
<evidence type="ECO:0000313" key="2">
    <source>
        <dbReference type="EMBL" id="MBF9141534.1"/>
    </source>
</evidence>
<organism evidence="2 3">
    <name type="scientific">Hymenobacter properus</name>
    <dbReference type="NCBI Taxonomy" id="2791026"/>
    <lineage>
        <taxon>Bacteria</taxon>
        <taxon>Pseudomonadati</taxon>
        <taxon>Bacteroidota</taxon>
        <taxon>Cytophagia</taxon>
        <taxon>Cytophagales</taxon>
        <taxon>Hymenobacteraceae</taxon>
        <taxon>Hymenobacter</taxon>
    </lineage>
</organism>
<dbReference type="EMBL" id="JADQDP010000002">
    <property type="protein sequence ID" value="MBF9141534.1"/>
    <property type="molecule type" value="Genomic_DNA"/>
</dbReference>
<comment type="caution">
    <text evidence="2">The sequence shown here is derived from an EMBL/GenBank/DDBJ whole genome shotgun (WGS) entry which is preliminary data.</text>
</comment>